<keyword evidence="3" id="KW-0349">Heme</keyword>
<dbReference type="PANTHER" id="PTHR11208:SF45">
    <property type="entry name" value="SPLICING FACTOR 1"/>
    <property type="match status" value="1"/>
</dbReference>
<dbReference type="GO" id="GO:0005634">
    <property type="term" value="C:nucleus"/>
    <property type="evidence" value="ECO:0007669"/>
    <property type="project" value="UniProtKB-SubCell"/>
</dbReference>
<evidence type="ECO:0000259" key="15">
    <source>
        <dbReference type="PROSITE" id="PS50158"/>
    </source>
</evidence>
<evidence type="ECO:0000256" key="7">
    <source>
        <dbReference type="ARBA" id="ARBA00022833"/>
    </source>
</evidence>
<dbReference type="InterPro" id="IPR036612">
    <property type="entry name" value="KH_dom_type_1_sf"/>
</dbReference>
<dbReference type="SMART" id="SM00343">
    <property type="entry name" value="ZnF_C2HC"/>
    <property type="match status" value="2"/>
</dbReference>
<protein>
    <recommendedName>
        <fullName evidence="19">Branchpoint-bridging protein</fullName>
    </recommendedName>
</protein>
<evidence type="ECO:0000256" key="8">
    <source>
        <dbReference type="ARBA" id="ARBA00022884"/>
    </source>
</evidence>
<proteinExistence type="inferred from homology"/>
<dbReference type="Pfam" id="PF00173">
    <property type="entry name" value="Cyt-b5"/>
    <property type="match status" value="1"/>
</dbReference>
<evidence type="ECO:0000256" key="1">
    <source>
        <dbReference type="ARBA" id="ARBA00004123"/>
    </source>
</evidence>
<dbReference type="Proteomes" id="UP000218231">
    <property type="component" value="Unassembled WGS sequence"/>
</dbReference>
<feature type="compositionally biased region" description="Low complexity" evidence="14">
    <location>
        <begin position="668"/>
        <end position="677"/>
    </location>
</feature>
<dbReference type="GO" id="GO:0008270">
    <property type="term" value="F:zinc ion binding"/>
    <property type="evidence" value="ECO:0007669"/>
    <property type="project" value="UniProtKB-KW"/>
</dbReference>
<evidence type="ECO:0000256" key="3">
    <source>
        <dbReference type="ARBA" id="ARBA00022617"/>
    </source>
</evidence>
<dbReference type="GO" id="GO:0019899">
    <property type="term" value="F:enzyme binding"/>
    <property type="evidence" value="ECO:0007669"/>
    <property type="project" value="UniProtKB-ARBA"/>
</dbReference>
<dbReference type="PROSITE" id="PS50084">
    <property type="entry name" value="KH_TYPE_1"/>
    <property type="match status" value="1"/>
</dbReference>
<dbReference type="Gene3D" id="4.10.60.10">
    <property type="entry name" value="Zinc finger, CCHC-type"/>
    <property type="match status" value="1"/>
</dbReference>
<dbReference type="InterPro" id="IPR047086">
    <property type="entry name" value="SF1-HH_sf"/>
</dbReference>
<evidence type="ECO:0000313" key="18">
    <source>
        <dbReference type="Proteomes" id="UP000218231"/>
    </source>
</evidence>
<feature type="domain" description="Cytochrome b5 heme-binding" evidence="16">
    <location>
        <begin position="759"/>
        <end position="835"/>
    </location>
</feature>
<dbReference type="SMART" id="SM00322">
    <property type="entry name" value="KH"/>
    <property type="match status" value="1"/>
</dbReference>
<dbReference type="Pfam" id="PF22675">
    <property type="entry name" value="KH-I_KHDC4-BBP"/>
    <property type="match status" value="1"/>
</dbReference>
<evidence type="ECO:0000256" key="13">
    <source>
        <dbReference type="PROSITE-ProRule" id="PRU00117"/>
    </source>
</evidence>
<dbReference type="CDD" id="cd22382">
    <property type="entry name" value="KH-I_SF1"/>
    <property type="match status" value="1"/>
</dbReference>
<evidence type="ECO:0000256" key="12">
    <source>
        <dbReference type="PROSITE-ProRule" id="PRU00047"/>
    </source>
</evidence>
<keyword evidence="6 12" id="KW-0863">Zinc-finger</keyword>
<dbReference type="OrthoDB" id="10021397at2759"/>
<dbReference type="Pfam" id="PF16275">
    <property type="entry name" value="SF1-HH"/>
    <property type="match status" value="1"/>
</dbReference>
<dbReference type="Pfam" id="PF00175">
    <property type="entry name" value="NAD_binding_1"/>
    <property type="match status" value="1"/>
</dbReference>
<feature type="compositionally biased region" description="Gly residues" evidence="14">
    <location>
        <begin position="522"/>
        <end position="537"/>
    </location>
</feature>
<dbReference type="SUPFAM" id="SSF55856">
    <property type="entry name" value="Cytochrome b5-like heme/steroid binding domain"/>
    <property type="match status" value="1"/>
</dbReference>
<evidence type="ECO:0000256" key="11">
    <source>
        <dbReference type="ARBA" id="ARBA00023242"/>
    </source>
</evidence>
<dbReference type="PROSITE" id="PS50158">
    <property type="entry name" value="ZF_CCHC"/>
    <property type="match status" value="1"/>
</dbReference>
<dbReference type="GO" id="GO:0008380">
    <property type="term" value="P:RNA splicing"/>
    <property type="evidence" value="ECO:0007669"/>
    <property type="project" value="UniProtKB-KW"/>
</dbReference>
<comment type="subcellular location">
    <subcellularLocation>
        <location evidence="1">Nucleus</location>
    </subcellularLocation>
</comment>
<reference evidence="17 18" key="1">
    <citation type="journal article" date="2017" name="Curr. Biol.">
        <title>Genome architecture and evolution of a unichromosomal asexual nematode.</title>
        <authorList>
            <person name="Fradin H."/>
            <person name="Zegar C."/>
            <person name="Gutwein M."/>
            <person name="Lucas J."/>
            <person name="Kovtun M."/>
            <person name="Corcoran D."/>
            <person name="Baugh L.R."/>
            <person name="Kiontke K."/>
            <person name="Gunsalus K."/>
            <person name="Fitch D.H."/>
            <person name="Piano F."/>
        </authorList>
    </citation>
    <scope>NUCLEOTIDE SEQUENCE [LARGE SCALE GENOMIC DNA]</scope>
    <source>
        <strain evidence="17">PF1309</strain>
    </source>
</reference>
<dbReference type="SUPFAM" id="SSF52343">
    <property type="entry name" value="Ferredoxin reductase-like, C-terminal NADP-linked domain"/>
    <property type="match status" value="1"/>
</dbReference>
<feature type="compositionally biased region" description="Basic residues" evidence="14">
    <location>
        <begin position="129"/>
        <end position="141"/>
    </location>
</feature>
<keyword evidence="9" id="KW-0408">Iron</keyword>
<dbReference type="Gene3D" id="6.10.140.1790">
    <property type="match status" value="1"/>
</dbReference>
<evidence type="ECO:0000256" key="10">
    <source>
        <dbReference type="ARBA" id="ARBA00023187"/>
    </source>
</evidence>
<feature type="domain" description="CCHC-type" evidence="15">
    <location>
        <begin position="474"/>
        <end position="488"/>
    </location>
</feature>
<dbReference type="GO" id="GO:0006397">
    <property type="term" value="P:mRNA processing"/>
    <property type="evidence" value="ECO:0007669"/>
    <property type="project" value="UniProtKB-KW"/>
</dbReference>
<gene>
    <name evidence="17" type="ORF">WR25_06106</name>
</gene>
<dbReference type="SUPFAM" id="SSF57756">
    <property type="entry name" value="Retrovirus zinc finger-like domains"/>
    <property type="match status" value="1"/>
</dbReference>
<dbReference type="GO" id="GO:0005737">
    <property type="term" value="C:cytoplasm"/>
    <property type="evidence" value="ECO:0007669"/>
    <property type="project" value="UniProtKB-ARBA"/>
</dbReference>
<dbReference type="SUPFAM" id="SSF54791">
    <property type="entry name" value="Eukaryotic type KH-domain (KH-domain type I)"/>
    <property type="match status" value="1"/>
</dbReference>
<organism evidence="17 18">
    <name type="scientific">Diploscapter pachys</name>
    <dbReference type="NCBI Taxonomy" id="2018661"/>
    <lineage>
        <taxon>Eukaryota</taxon>
        <taxon>Metazoa</taxon>
        <taxon>Ecdysozoa</taxon>
        <taxon>Nematoda</taxon>
        <taxon>Chromadorea</taxon>
        <taxon>Rhabditida</taxon>
        <taxon>Rhabditina</taxon>
        <taxon>Rhabditomorpha</taxon>
        <taxon>Rhabditoidea</taxon>
        <taxon>Rhabditidae</taxon>
        <taxon>Diploscapter</taxon>
    </lineage>
</organism>
<evidence type="ECO:0000313" key="17">
    <source>
        <dbReference type="EMBL" id="PAV91974.1"/>
    </source>
</evidence>
<dbReference type="Gene3D" id="3.40.50.80">
    <property type="entry name" value="Nucleotide-binding domain of ferredoxin-NADP reductase (FNR) module"/>
    <property type="match status" value="1"/>
</dbReference>
<name>A0A2A2M0F2_9BILA</name>
<keyword evidence="8 13" id="KW-0694">RNA-binding</keyword>
<dbReference type="SMART" id="SM01117">
    <property type="entry name" value="Cyt-b5"/>
    <property type="match status" value="1"/>
</dbReference>
<dbReference type="InterPro" id="IPR036875">
    <property type="entry name" value="Znf_CCHC_sf"/>
</dbReference>
<feature type="compositionally biased region" description="Basic residues" evidence="14">
    <location>
        <begin position="85"/>
        <end position="119"/>
    </location>
</feature>
<evidence type="ECO:0000256" key="9">
    <source>
        <dbReference type="ARBA" id="ARBA00023004"/>
    </source>
</evidence>
<evidence type="ECO:0000256" key="2">
    <source>
        <dbReference type="ARBA" id="ARBA00010382"/>
    </source>
</evidence>
<keyword evidence="7" id="KW-0862">Zinc</keyword>
<dbReference type="InterPro" id="IPR001433">
    <property type="entry name" value="OxRdtase_FAD/NAD-bd"/>
</dbReference>
<evidence type="ECO:0000259" key="16">
    <source>
        <dbReference type="PROSITE" id="PS50255"/>
    </source>
</evidence>
<dbReference type="InterPro" id="IPR018506">
    <property type="entry name" value="Cyt_B5_heme-BS"/>
</dbReference>
<keyword evidence="11" id="KW-0539">Nucleus</keyword>
<feature type="region of interest" description="Disordered" evidence="14">
    <location>
        <begin position="639"/>
        <end position="686"/>
    </location>
</feature>
<dbReference type="AlphaFoldDB" id="A0A2A2M0F2"/>
<dbReference type="GO" id="GO:0003729">
    <property type="term" value="F:mRNA binding"/>
    <property type="evidence" value="ECO:0007669"/>
    <property type="project" value="TreeGrafter"/>
</dbReference>
<comment type="similarity">
    <text evidence="2">Belongs to the BBP/SF1 family.</text>
</comment>
<dbReference type="PROSITE" id="PS50255">
    <property type="entry name" value="CYTOCHROME_B5_2"/>
    <property type="match status" value="1"/>
</dbReference>
<dbReference type="InterPro" id="IPR001199">
    <property type="entry name" value="Cyt_B5-like_heme/steroid-bd"/>
</dbReference>
<feature type="region of interest" description="Disordered" evidence="14">
    <location>
        <begin position="515"/>
        <end position="548"/>
    </location>
</feature>
<sequence length="1126" mass="123841">MSKTGGNMEPMPFVRKWGAAAQPDDEDDGDGSMVSHSSIAAAQAAAQAAAASISQKLAARSADFDQEYAGPAPPPELESGGSSSSKRRDRSRSRSRDRKKDKKKRSRSRSRDRKKRSRSKDRERDREKRRSSRDRERRRRSYSREREIKIEPQVGPQISVARPIINPLVRPEFAAQVAAESMASIPGVPPPAIAEVKAPDGTVAVVTPDTAGRRDRKSRWSSTKSFVPGMPTMLPKDLTEDQRMAYLQTNLKFQRESTNFNLIKSPSPEPIYDANGKRLNTREVRKKQEVEQIRHEKIQALLRINPMYKPPTDYRAPNIKMHDKVWIPQEHHPELNFVGLLIGPRGKTLKALEAETGGKIIIRGKGSMKEGKLASRVGPMPGENEPLHAYVTGPTRDIISKACEKIKEIIAQATCGGPQQNDLRALQLRELAMMNGTLRPEDLLSGSHCSNCGSQEHKTWDCPDAPNVTAGIVCQRCGGAGHLTKDCRAEPGDAMNMAAMMDDEYSALMQELGEKPMNKPPVGGGPSAPTPGAGGYGAPAAAARGRGRGRGAFGNTETPGFMGQKTTGYLPDYYTASDNAPMSYQPPPPPRNVPATPIAPEFLAARAAAYASSRGQFPSGGNGVSADYGSDAYSGGFFSSPGARGRGRGATPWGAGSSMPAPVPPPQSSSFSSISAFAPPPPPPASDLSRVPTIHKCCMQTNHNELPVAEFIIIGKLKKFQPTAGRSEYGRVKVALPKGKGLMDWVRLTSGKILAKKTLPAVDEEELTKHCVREDCWVHLFGNVYDVTAYLDFHPGGVDELMRASGRDATALFNQYHPWVNYDNFLKSCYVGKFCGDLSKLKSPDPPTALQQSTSTQGLATVTNFPPKALNVSISHPLENVLCIKSSNWKKLTPVNVSISSESTSFRILVRHFNLPVTELLWEHLNDYRLKGCKFTVTCSSDSFEIRFEENLSKEFREDNCAARKRPMLIRAKKLNNIYMPIPLGHHVSMRIRKGDDEFEISDSIGDKDFIRFAKDTKKCLFLAAGTGLTPMVGLLAARLRGRRLQVSATRLLMFNKTQEDIVSDDWMPFKWDDTRLEIMQVLSEEPSSEWQGLRGRINAEMFPVGVQDYFVFVCGPDGFVLSATK</sequence>
<dbReference type="InterPro" id="IPR055256">
    <property type="entry name" value="KH_1_KHDC4/BBP-like"/>
</dbReference>
<dbReference type="GO" id="GO:0020037">
    <property type="term" value="F:heme binding"/>
    <property type="evidence" value="ECO:0007669"/>
    <property type="project" value="InterPro"/>
</dbReference>
<feature type="region of interest" description="Disordered" evidence="14">
    <location>
        <begin position="209"/>
        <end position="235"/>
    </location>
</feature>
<dbReference type="InterPro" id="IPR004087">
    <property type="entry name" value="KH_dom"/>
</dbReference>
<dbReference type="PANTHER" id="PTHR11208">
    <property type="entry name" value="RNA-BINDING PROTEIN RELATED"/>
    <property type="match status" value="1"/>
</dbReference>
<dbReference type="InterPro" id="IPR039261">
    <property type="entry name" value="FNR_nucleotide-bd"/>
</dbReference>
<evidence type="ECO:0000256" key="6">
    <source>
        <dbReference type="ARBA" id="ARBA00022771"/>
    </source>
</evidence>
<keyword evidence="4" id="KW-0507">mRNA processing</keyword>
<dbReference type="InterPro" id="IPR045071">
    <property type="entry name" value="BBP-like"/>
</dbReference>
<evidence type="ECO:0000256" key="5">
    <source>
        <dbReference type="ARBA" id="ARBA00022723"/>
    </source>
</evidence>
<dbReference type="FunFam" id="3.10.120.10:FF:000001">
    <property type="entry name" value="Cytochrome b5 reductase 4"/>
    <property type="match status" value="1"/>
</dbReference>
<dbReference type="InterPro" id="IPR001878">
    <property type="entry name" value="Znf_CCHC"/>
</dbReference>
<dbReference type="InterPro" id="IPR032570">
    <property type="entry name" value="SF1-HH"/>
</dbReference>
<evidence type="ECO:0000256" key="14">
    <source>
        <dbReference type="SAM" id="MobiDB-lite"/>
    </source>
</evidence>
<dbReference type="InterPro" id="IPR036400">
    <property type="entry name" value="Cyt_B5-like_heme/steroid_sf"/>
</dbReference>
<comment type="caution">
    <text evidence="17">The sequence shown here is derived from an EMBL/GenBank/DDBJ whole genome shotgun (WGS) entry which is preliminary data.</text>
</comment>
<keyword evidence="18" id="KW-1185">Reference proteome</keyword>
<feature type="compositionally biased region" description="Low complexity" evidence="14">
    <location>
        <begin position="639"/>
        <end position="660"/>
    </location>
</feature>
<dbReference type="GO" id="GO:0048024">
    <property type="term" value="P:regulation of mRNA splicing, via spliceosome"/>
    <property type="evidence" value="ECO:0007669"/>
    <property type="project" value="TreeGrafter"/>
</dbReference>
<keyword evidence="5" id="KW-0479">Metal-binding</keyword>
<feature type="region of interest" description="Disordered" evidence="14">
    <location>
        <begin position="1"/>
        <end position="150"/>
    </location>
</feature>
<evidence type="ECO:0008006" key="19">
    <source>
        <dbReference type="Google" id="ProtNLM"/>
    </source>
</evidence>
<dbReference type="STRING" id="2018661.A0A2A2M0F2"/>
<keyword evidence="10" id="KW-0508">mRNA splicing</keyword>
<dbReference type="Gene3D" id="3.30.1370.10">
    <property type="entry name" value="K Homology domain, type 1"/>
    <property type="match status" value="1"/>
</dbReference>
<accession>A0A2A2M0F2</accession>
<dbReference type="GO" id="GO:0016491">
    <property type="term" value="F:oxidoreductase activity"/>
    <property type="evidence" value="ECO:0007669"/>
    <property type="project" value="InterPro"/>
</dbReference>
<evidence type="ECO:0000256" key="4">
    <source>
        <dbReference type="ARBA" id="ARBA00022664"/>
    </source>
</evidence>
<dbReference type="PROSITE" id="PS00191">
    <property type="entry name" value="CYTOCHROME_B5_1"/>
    <property type="match status" value="1"/>
</dbReference>
<dbReference type="EMBL" id="LIAE01006277">
    <property type="protein sequence ID" value="PAV91974.1"/>
    <property type="molecule type" value="Genomic_DNA"/>
</dbReference>
<feature type="compositionally biased region" description="Low complexity" evidence="14">
    <location>
        <begin position="37"/>
        <end position="55"/>
    </location>
</feature>
<dbReference type="Gene3D" id="3.10.120.10">
    <property type="entry name" value="Cytochrome b5-like heme/steroid binding domain"/>
    <property type="match status" value="1"/>
</dbReference>